<protein>
    <submittedName>
        <fullName evidence="1">Uncharacterized protein</fullName>
    </submittedName>
</protein>
<reference evidence="1" key="2">
    <citation type="journal article" date="2020" name="Nat. Commun.">
        <title>Large-scale genome sequencing of mycorrhizal fungi provides insights into the early evolution of symbiotic traits.</title>
        <authorList>
            <person name="Miyauchi S."/>
            <person name="Kiss E."/>
            <person name="Kuo A."/>
            <person name="Drula E."/>
            <person name="Kohler A."/>
            <person name="Sanchez-Garcia M."/>
            <person name="Morin E."/>
            <person name="Andreopoulos B."/>
            <person name="Barry K.W."/>
            <person name="Bonito G."/>
            <person name="Buee M."/>
            <person name="Carver A."/>
            <person name="Chen C."/>
            <person name="Cichocki N."/>
            <person name="Clum A."/>
            <person name="Culley D."/>
            <person name="Crous P.W."/>
            <person name="Fauchery L."/>
            <person name="Girlanda M."/>
            <person name="Hayes R.D."/>
            <person name="Keri Z."/>
            <person name="LaButti K."/>
            <person name="Lipzen A."/>
            <person name="Lombard V."/>
            <person name="Magnuson J."/>
            <person name="Maillard F."/>
            <person name="Murat C."/>
            <person name="Nolan M."/>
            <person name="Ohm R.A."/>
            <person name="Pangilinan J."/>
            <person name="Pereira M.F."/>
            <person name="Perotto S."/>
            <person name="Peter M."/>
            <person name="Pfister S."/>
            <person name="Riley R."/>
            <person name="Sitrit Y."/>
            <person name="Stielow J.B."/>
            <person name="Szollosi G."/>
            <person name="Zifcakova L."/>
            <person name="Stursova M."/>
            <person name="Spatafora J.W."/>
            <person name="Tedersoo L."/>
            <person name="Vaario L.M."/>
            <person name="Yamada A."/>
            <person name="Yan M."/>
            <person name="Wang P."/>
            <person name="Xu J."/>
            <person name="Bruns T."/>
            <person name="Baldrian P."/>
            <person name="Vilgalys R."/>
            <person name="Dunand C."/>
            <person name="Henrissat B."/>
            <person name="Grigoriev I.V."/>
            <person name="Hibbett D."/>
            <person name="Nagy L.G."/>
            <person name="Martin F.M."/>
        </authorList>
    </citation>
    <scope>NUCLEOTIDE SEQUENCE</scope>
    <source>
        <strain evidence="1">P2</strain>
    </source>
</reference>
<organism evidence="1 2">
    <name type="scientific">Thelephora ganbajun</name>
    <name type="common">Ganba fungus</name>
    <dbReference type="NCBI Taxonomy" id="370292"/>
    <lineage>
        <taxon>Eukaryota</taxon>
        <taxon>Fungi</taxon>
        <taxon>Dikarya</taxon>
        <taxon>Basidiomycota</taxon>
        <taxon>Agaricomycotina</taxon>
        <taxon>Agaricomycetes</taxon>
        <taxon>Thelephorales</taxon>
        <taxon>Thelephoraceae</taxon>
        <taxon>Thelephora</taxon>
    </lineage>
</organism>
<keyword evidence="2" id="KW-1185">Reference proteome</keyword>
<gene>
    <name evidence="1" type="ORF">BDM02DRAFT_3114928</name>
</gene>
<dbReference type="Proteomes" id="UP000886501">
    <property type="component" value="Unassembled WGS sequence"/>
</dbReference>
<accession>A0ACB6ZG15</accession>
<reference evidence="1" key="1">
    <citation type="submission" date="2019-10" db="EMBL/GenBank/DDBJ databases">
        <authorList>
            <consortium name="DOE Joint Genome Institute"/>
            <person name="Kuo A."/>
            <person name="Miyauchi S."/>
            <person name="Kiss E."/>
            <person name="Drula E."/>
            <person name="Kohler A."/>
            <person name="Sanchez-Garcia M."/>
            <person name="Andreopoulos B."/>
            <person name="Barry K.W."/>
            <person name="Bonito G."/>
            <person name="Buee M."/>
            <person name="Carver A."/>
            <person name="Chen C."/>
            <person name="Cichocki N."/>
            <person name="Clum A."/>
            <person name="Culley D."/>
            <person name="Crous P.W."/>
            <person name="Fauchery L."/>
            <person name="Girlanda M."/>
            <person name="Hayes R."/>
            <person name="Keri Z."/>
            <person name="Labutti K."/>
            <person name="Lipzen A."/>
            <person name="Lombard V."/>
            <person name="Magnuson J."/>
            <person name="Maillard F."/>
            <person name="Morin E."/>
            <person name="Murat C."/>
            <person name="Nolan M."/>
            <person name="Ohm R."/>
            <person name="Pangilinan J."/>
            <person name="Pereira M."/>
            <person name="Perotto S."/>
            <person name="Peter M."/>
            <person name="Riley R."/>
            <person name="Sitrit Y."/>
            <person name="Stielow B."/>
            <person name="Szollosi G."/>
            <person name="Zifcakova L."/>
            <person name="Stursova M."/>
            <person name="Spatafora J.W."/>
            <person name="Tedersoo L."/>
            <person name="Vaario L.-M."/>
            <person name="Yamada A."/>
            <person name="Yan M."/>
            <person name="Wang P."/>
            <person name="Xu J."/>
            <person name="Bruns T."/>
            <person name="Baldrian P."/>
            <person name="Vilgalys R."/>
            <person name="Henrissat B."/>
            <person name="Grigoriev I.V."/>
            <person name="Hibbett D."/>
            <person name="Nagy L.G."/>
            <person name="Martin F.M."/>
        </authorList>
    </citation>
    <scope>NUCLEOTIDE SEQUENCE</scope>
    <source>
        <strain evidence="1">P2</strain>
    </source>
</reference>
<evidence type="ECO:0000313" key="1">
    <source>
        <dbReference type="EMBL" id="KAF9648755.1"/>
    </source>
</evidence>
<comment type="caution">
    <text evidence="1">The sequence shown here is derived from an EMBL/GenBank/DDBJ whole genome shotgun (WGS) entry which is preliminary data.</text>
</comment>
<name>A0ACB6ZG15_THEGA</name>
<evidence type="ECO:0000313" key="2">
    <source>
        <dbReference type="Proteomes" id="UP000886501"/>
    </source>
</evidence>
<proteinExistence type="predicted"/>
<dbReference type="EMBL" id="MU118008">
    <property type="protein sequence ID" value="KAF9648755.1"/>
    <property type="molecule type" value="Genomic_DNA"/>
</dbReference>
<sequence length="52" mass="5540">MGWNLGFEAIPVGARDLFSGILQQPHSTGYLLAAVFTFPCEGSAPGSWEILS</sequence>